<feature type="region of interest" description="Disordered" evidence="12">
    <location>
        <begin position="77"/>
        <end position="102"/>
    </location>
</feature>
<dbReference type="FunFam" id="1.10.240.10:FF:000010">
    <property type="entry name" value="Tryptophan-tRNA ligase, putative"/>
    <property type="match status" value="1"/>
</dbReference>
<dbReference type="GO" id="GO:0006436">
    <property type="term" value="P:tryptophanyl-tRNA aminoacylation"/>
    <property type="evidence" value="ECO:0007669"/>
    <property type="project" value="InterPro"/>
</dbReference>
<dbReference type="Gene3D" id="3.40.50.620">
    <property type="entry name" value="HUPs"/>
    <property type="match status" value="1"/>
</dbReference>
<dbReference type="Gene3D" id="1.10.240.10">
    <property type="entry name" value="Tyrosyl-Transfer RNA Synthetase"/>
    <property type="match status" value="1"/>
</dbReference>
<dbReference type="PROSITE" id="PS00178">
    <property type="entry name" value="AA_TRNA_LIGASE_I"/>
    <property type="match status" value="1"/>
</dbReference>
<dbReference type="GO" id="GO:0004830">
    <property type="term" value="F:tryptophan-tRNA ligase activity"/>
    <property type="evidence" value="ECO:0007669"/>
    <property type="project" value="UniProtKB-EC"/>
</dbReference>
<dbReference type="PRINTS" id="PR01039">
    <property type="entry name" value="TRNASYNTHTRP"/>
</dbReference>
<dbReference type="EMBL" id="JAODAN010000010">
    <property type="protein sequence ID" value="KAK1921552.1"/>
    <property type="molecule type" value="Genomic_DNA"/>
</dbReference>
<dbReference type="AlphaFoldDB" id="A0AAD9FQ33"/>
<keyword evidence="10" id="KW-0030">Aminoacyl-tRNA synthetase</keyword>
<feature type="region of interest" description="Disordered" evidence="12">
    <location>
        <begin position="131"/>
        <end position="159"/>
    </location>
</feature>
<name>A0AAD9FQ33_PAPLA</name>
<evidence type="ECO:0000256" key="8">
    <source>
        <dbReference type="ARBA" id="ARBA00022840"/>
    </source>
</evidence>
<evidence type="ECO:0000256" key="11">
    <source>
        <dbReference type="ARBA" id="ARBA00030268"/>
    </source>
</evidence>
<organism evidence="13 14">
    <name type="scientific">Papiliotrema laurentii</name>
    <name type="common">Cryptococcus laurentii</name>
    <dbReference type="NCBI Taxonomy" id="5418"/>
    <lineage>
        <taxon>Eukaryota</taxon>
        <taxon>Fungi</taxon>
        <taxon>Dikarya</taxon>
        <taxon>Basidiomycota</taxon>
        <taxon>Agaricomycotina</taxon>
        <taxon>Tremellomycetes</taxon>
        <taxon>Tremellales</taxon>
        <taxon>Rhynchogastremaceae</taxon>
        <taxon>Papiliotrema</taxon>
    </lineage>
</organism>
<comment type="similarity">
    <text evidence="2">Belongs to the class-I aminoacyl-tRNA synthetase family.</text>
</comment>
<evidence type="ECO:0000256" key="6">
    <source>
        <dbReference type="ARBA" id="ARBA00022598"/>
    </source>
</evidence>
<evidence type="ECO:0000256" key="2">
    <source>
        <dbReference type="ARBA" id="ARBA00005594"/>
    </source>
</evidence>
<evidence type="ECO:0000256" key="10">
    <source>
        <dbReference type="ARBA" id="ARBA00023146"/>
    </source>
</evidence>
<dbReference type="Pfam" id="PF00579">
    <property type="entry name" value="tRNA-synt_1b"/>
    <property type="match status" value="1"/>
</dbReference>
<comment type="caution">
    <text evidence="13">The sequence shown here is derived from an EMBL/GenBank/DDBJ whole genome shotgun (WGS) entry which is preliminary data.</text>
</comment>
<keyword evidence="9" id="KW-0648">Protein biosynthesis</keyword>
<evidence type="ECO:0000256" key="9">
    <source>
        <dbReference type="ARBA" id="ARBA00022917"/>
    </source>
</evidence>
<keyword evidence="14" id="KW-1185">Reference proteome</keyword>
<evidence type="ECO:0000256" key="12">
    <source>
        <dbReference type="SAM" id="MobiDB-lite"/>
    </source>
</evidence>
<dbReference type="SUPFAM" id="SSF52374">
    <property type="entry name" value="Nucleotidylyl transferase"/>
    <property type="match status" value="1"/>
</dbReference>
<dbReference type="GO" id="GO:0005524">
    <property type="term" value="F:ATP binding"/>
    <property type="evidence" value="ECO:0007669"/>
    <property type="project" value="UniProtKB-KW"/>
</dbReference>
<accession>A0AAD9FQ33</accession>
<protein>
    <recommendedName>
        <fullName evidence="4">Tryptophan--tRNA ligase, cytoplasmic</fullName>
        <ecNumber evidence="3">6.1.1.2</ecNumber>
    </recommendedName>
    <alternativeName>
        <fullName evidence="11">Tryptophanyl-tRNA synthetase</fullName>
    </alternativeName>
</protein>
<dbReference type="NCBIfam" id="TIGR00233">
    <property type="entry name" value="trpS"/>
    <property type="match status" value="1"/>
</dbReference>
<reference evidence="13" key="1">
    <citation type="submission" date="2023-02" db="EMBL/GenBank/DDBJ databases">
        <title>Identification and recombinant expression of a fungal hydrolase from Papiliotrema laurentii that hydrolyzes apple cutin and clears colloidal polyester polyurethane.</title>
        <authorList>
            <consortium name="DOE Joint Genome Institute"/>
            <person name="Roman V.A."/>
            <person name="Bojanowski C."/>
            <person name="Crable B.R."/>
            <person name="Wagner D.N."/>
            <person name="Hung C.S."/>
            <person name="Nadeau L.J."/>
            <person name="Schratz L."/>
            <person name="Haridas S."/>
            <person name="Pangilinan J."/>
            <person name="Lipzen A."/>
            <person name="Na H."/>
            <person name="Yan M."/>
            <person name="Ng V."/>
            <person name="Grigoriev I.V."/>
            <person name="Spatafora J.W."/>
            <person name="Barlow D."/>
            <person name="Biffinger J."/>
            <person name="Kelley-Loughnane N."/>
            <person name="Varaljay V.A."/>
            <person name="Crookes-Goodson W.J."/>
        </authorList>
    </citation>
    <scope>NUCLEOTIDE SEQUENCE</scope>
    <source>
        <strain evidence="13">5307AH</strain>
    </source>
</reference>
<evidence type="ECO:0000313" key="14">
    <source>
        <dbReference type="Proteomes" id="UP001182556"/>
    </source>
</evidence>
<dbReference type="Proteomes" id="UP001182556">
    <property type="component" value="Unassembled WGS sequence"/>
</dbReference>
<dbReference type="EC" id="6.1.1.2" evidence="3"/>
<evidence type="ECO:0000256" key="7">
    <source>
        <dbReference type="ARBA" id="ARBA00022741"/>
    </source>
</evidence>
<evidence type="ECO:0000256" key="5">
    <source>
        <dbReference type="ARBA" id="ARBA00022490"/>
    </source>
</evidence>
<sequence>MRLTHRLLTPFVRTTHLYTANKSSKHAMSLAPETPDRPTAGRSGQLTPGMVADELAKLELPAPTNLRLDLPATKQPLSPALDSALSGGSESGTGDISGPEPEAIVNARRKTRTESMSAELSATLAKMNLPQPERIFGPNEGESEAAREKGKGGKEGVSAEDWDKVVLRDEIPEAVKEPARMTHSRNSSRVDASALPKPPAPATRPASETAKKAEAKEQIITPFDVEGGVDAEGNSTGIDYEKLVNRFGAQYISEELLERFERLTGHRPHPLLRRGTFFTHRDFGLILDRYEKGQPFYLYTGRGPSSDSLHMGHLIPFMFTAWLQKVFDVPLVIQVTDDEKYLLQRDAKKQAELTKKNKLKKPIDLVNYYQNLGQDNIKDIIACGFDLEKTFIFSDYNYVSGAFYKNVVLMAKTLNVNYVKNVFGFSDSDNVGMFHFAAIQASPSFSNSFPQIFGTRDDIPCLIPCAIDQDPYFLLTRGSAERLGYKKPALLHSKFLPALQGAGTKMSASNENSAIFMTDDAKKIAKKIKSHAFSGGGATQEDHKKYGGNPDVDIAYQYLTYFEEDDARMAALAEQYRAGTLSTSQMKEACIEKLQEVVAKFKENRAKVTPELLASFQDPTRKIDPRPASKRRAAEAQAQAPAQA</sequence>
<feature type="region of interest" description="Disordered" evidence="12">
    <location>
        <begin position="23"/>
        <end position="47"/>
    </location>
</feature>
<feature type="region of interest" description="Disordered" evidence="12">
    <location>
        <begin position="612"/>
        <end position="644"/>
    </location>
</feature>
<dbReference type="FunFam" id="3.40.50.620:FF:000033">
    <property type="entry name" value="tryptophan--tRNA ligase, cytoplasmic"/>
    <property type="match status" value="1"/>
</dbReference>
<comment type="subcellular location">
    <subcellularLocation>
        <location evidence="1">Cytoplasm</location>
    </subcellularLocation>
</comment>
<feature type="compositionally biased region" description="Basic and acidic residues" evidence="12">
    <location>
        <begin position="144"/>
        <end position="154"/>
    </location>
</feature>
<dbReference type="InterPro" id="IPR001412">
    <property type="entry name" value="aa-tRNA-synth_I_CS"/>
</dbReference>
<feature type="region of interest" description="Disordered" evidence="12">
    <location>
        <begin position="177"/>
        <end position="218"/>
    </location>
</feature>
<dbReference type="InterPro" id="IPR002306">
    <property type="entry name" value="Trp-tRNA-ligase"/>
</dbReference>
<keyword evidence="8" id="KW-0067">ATP-binding</keyword>
<dbReference type="GO" id="GO:0005737">
    <property type="term" value="C:cytoplasm"/>
    <property type="evidence" value="ECO:0007669"/>
    <property type="project" value="UniProtKB-SubCell"/>
</dbReference>
<feature type="compositionally biased region" description="Low complexity" evidence="12">
    <location>
        <begin position="635"/>
        <end position="644"/>
    </location>
</feature>
<keyword evidence="7" id="KW-0547">Nucleotide-binding</keyword>
<dbReference type="InterPro" id="IPR002305">
    <property type="entry name" value="aa-tRNA-synth_Ic"/>
</dbReference>
<evidence type="ECO:0000256" key="4">
    <source>
        <dbReference type="ARBA" id="ARBA00013782"/>
    </source>
</evidence>
<keyword evidence="5" id="KW-0963">Cytoplasm</keyword>
<dbReference type="PANTHER" id="PTHR10055:SF1">
    <property type="entry name" value="TRYPTOPHAN--TRNA LIGASE, CYTOPLASMIC"/>
    <property type="match status" value="1"/>
</dbReference>
<dbReference type="InterPro" id="IPR014729">
    <property type="entry name" value="Rossmann-like_a/b/a_fold"/>
</dbReference>
<evidence type="ECO:0000313" key="13">
    <source>
        <dbReference type="EMBL" id="KAK1921552.1"/>
    </source>
</evidence>
<evidence type="ECO:0000256" key="3">
    <source>
        <dbReference type="ARBA" id="ARBA00013161"/>
    </source>
</evidence>
<keyword evidence="6 13" id="KW-0436">Ligase</keyword>
<gene>
    <name evidence="13" type="ORF">DB88DRAFT_498330</name>
</gene>
<dbReference type="PANTHER" id="PTHR10055">
    <property type="entry name" value="TRYPTOPHANYL-TRNA SYNTHETASE"/>
    <property type="match status" value="1"/>
</dbReference>
<proteinExistence type="inferred from homology"/>
<evidence type="ECO:0000256" key="1">
    <source>
        <dbReference type="ARBA" id="ARBA00004496"/>
    </source>
</evidence>